<dbReference type="InterPro" id="IPR000669">
    <property type="entry name" value="Mannitol_DH"/>
</dbReference>
<dbReference type="PRINTS" id="PR00084">
    <property type="entry name" value="MTLDHDRGNASE"/>
</dbReference>
<dbReference type="InterPro" id="IPR036291">
    <property type="entry name" value="NAD(P)-bd_dom_sf"/>
</dbReference>
<evidence type="ECO:0000259" key="2">
    <source>
        <dbReference type="Pfam" id="PF01232"/>
    </source>
</evidence>
<dbReference type="SUPFAM" id="SSF51735">
    <property type="entry name" value="NAD(P)-binding Rossmann-fold domains"/>
    <property type="match status" value="1"/>
</dbReference>
<dbReference type="RefSeq" id="WP_184153293.1">
    <property type="nucleotide sequence ID" value="NZ_JACHFM010000004.1"/>
</dbReference>
<dbReference type="InterPro" id="IPR050988">
    <property type="entry name" value="Mannitol_DH/Oxidoreductase"/>
</dbReference>
<evidence type="ECO:0000313" key="4">
    <source>
        <dbReference type="EMBL" id="MBB5223764.1"/>
    </source>
</evidence>
<dbReference type="EC" id="1.1.1.67" evidence="4"/>
<feature type="domain" description="Mannitol dehydrogenase N-terminal" evidence="2">
    <location>
        <begin position="32"/>
        <end position="280"/>
    </location>
</feature>
<feature type="domain" description="Mannitol dehydrogenase C-terminal" evidence="3">
    <location>
        <begin position="289"/>
        <end position="477"/>
    </location>
</feature>
<gene>
    <name evidence="4" type="ORF">HNP73_003718</name>
</gene>
<evidence type="ECO:0000313" key="5">
    <source>
        <dbReference type="Proteomes" id="UP000549457"/>
    </source>
</evidence>
<proteinExistence type="predicted"/>
<dbReference type="GO" id="GO:0050086">
    <property type="term" value="F:mannitol 2-dehydrogenase activity"/>
    <property type="evidence" value="ECO:0007669"/>
    <property type="project" value="UniProtKB-EC"/>
</dbReference>
<evidence type="ECO:0000256" key="1">
    <source>
        <dbReference type="ARBA" id="ARBA00023002"/>
    </source>
</evidence>
<dbReference type="Gene3D" id="3.40.50.720">
    <property type="entry name" value="NAD(P)-binding Rossmann-like Domain"/>
    <property type="match status" value="1"/>
</dbReference>
<keyword evidence="1 4" id="KW-0560">Oxidoreductase</keyword>
<dbReference type="Gene3D" id="1.10.1040.10">
    <property type="entry name" value="N-(1-d-carboxylethyl)-l-norvaline Dehydrogenase, domain 2"/>
    <property type="match status" value="1"/>
</dbReference>
<dbReference type="PANTHER" id="PTHR43362:SF1">
    <property type="entry name" value="MANNITOL DEHYDROGENASE 2-RELATED"/>
    <property type="match status" value="1"/>
</dbReference>
<dbReference type="InterPro" id="IPR013328">
    <property type="entry name" value="6PGD_dom2"/>
</dbReference>
<comment type="caution">
    <text evidence="4">The sequence shown here is derived from an EMBL/GenBank/DDBJ whole genome shotgun (WGS) entry which is preliminary data.</text>
</comment>
<dbReference type="Pfam" id="PF08125">
    <property type="entry name" value="Mannitol_dh_C"/>
    <property type="match status" value="1"/>
</dbReference>
<keyword evidence="5" id="KW-1185">Reference proteome</keyword>
<dbReference type="PANTHER" id="PTHR43362">
    <property type="entry name" value="MANNITOL DEHYDROGENASE DSF1-RELATED"/>
    <property type="match status" value="1"/>
</dbReference>
<dbReference type="InterPro" id="IPR008927">
    <property type="entry name" value="6-PGluconate_DH-like_C_sf"/>
</dbReference>
<sequence>MATTTPLSLASLDSLPAGVERPAYARGDLSAGIVHFGVGNFHRAHLQVYLDRLMNAGRDRDWAIVGAGVTPYDVKMRDALAGQDWLTTVVEQSADVSSARVTGVMTDFLPPMDGPAIVRALADPAIRIVTLTVTEGGYFVNPATGKFDPENPAIAADAANPDDPKTVFGLILAGLKARRAAGVPPFTVLSCDNVPHNGRVCRDAVAGLAAAQDAGFADWVRDSVAFPNAMVDRIATVTTDRERQITRETYGIDDAWPVFAEDFIQWVIEDNFPAGRPAFEEVGAQFVEDVTPFEMMKLRILNAGHAMIAYPAGLLDIHFVHEGMEHPLVRDFLRKVELEEVVPIVPSVPGMEPAQYFDIIERRFANPKIGDTIRRLCFDGSNRQPKFIIPSIADRLAQGLAVDGLALESALWCRYCAGTTDSGAVIEPNDPIWDRLSETAQRAKTDPGAWLDMRDIYGDAADAPAFRDAFAGWLRALWADGTAATLERYLGR</sequence>
<evidence type="ECO:0000259" key="3">
    <source>
        <dbReference type="Pfam" id="PF08125"/>
    </source>
</evidence>
<protein>
    <submittedName>
        <fullName evidence="4">Mannitol 2-dehydrogenase</fullName>
        <ecNumber evidence="4">1.1.1.67</ecNumber>
    </submittedName>
</protein>
<dbReference type="EMBL" id="JACHFM010000004">
    <property type="protein sequence ID" value="MBB5223764.1"/>
    <property type="molecule type" value="Genomic_DNA"/>
</dbReference>
<dbReference type="InterPro" id="IPR013118">
    <property type="entry name" value="Mannitol_DH_C"/>
</dbReference>
<organism evidence="4 5">
    <name type="scientific">Amaricoccus macauensis</name>
    <dbReference type="NCBI Taxonomy" id="57001"/>
    <lineage>
        <taxon>Bacteria</taxon>
        <taxon>Pseudomonadati</taxon>
        <taxon>Pseudomonadota</taxon>
        <taxon>Alphaproteobacteria</taxon>
        <taxon>Rhodobacterales</taxon>
        <taxon>Paracoccaceae</taxon>
        <taxon>Amaricoccus</taxon>
    </lineage>
</organism>
<dbReference type="SUPFAM" id="SSF48179">
    <property type="entry name" value="6-phosphogluconate dehydrogenase C-terminal domain-like"/>
    <property type="match status" value="1"/>
</dbReference>
<dbReference type="Proteomes" id="UP000549457">
    <property type="component" value="Unassembled WGS sequence"/>
</dbReference>
<dbReference type="InterPro" id="IPR013131">
    <property type="entry name" value="Mannitol_DH_N"/>
</dbReference>
<dbReference type="Pfam" id="PF01232">
    <property type="entry name" value="Mannitol_dh"/>
    <property type="match status" value="1"/>
</dbReference>
<reference evidence="4 5" key="1">
    <citation type="submission" date="2020-08" db="EMBL/GenBank/DDBJ databases">
        <title>Genomic Encyclopedia of Type Strains, Phase IV (KMG-IV): sequencing the most valuable type-strain genomes for metagenomic binning, comparative biology and taxonomic classification.</title>
        <authorList>
            <person name="Goeker M."/>
        </authorList>
    </citation>
    <scope>NUCLEOTIDE SEQUENCE [LARGE SCALE GENOMIC DNA]</scope>
    <source>
        <strain evidence="4 5">DSM 101730</strain>
    </source>
</reference>
<accession>A0A840SRL3</accession>
<dbReference type="AlphaFoldDB" id="A0A840SRL3"/>
<name>A0A840SRL3_9RHOB</name>